<evidence type="ECO:0000313" key="1">
    <source>
        <dbReference type="EMBL" id="CAG8594910.1"/>
    </source>
</evidence>
<comment type="caution">
    <text evidence="1">The sequence shown here is derived from an EMBL/GenBank/DDBJ whole genome shotgun (WGS) entry which is preliminary data.</text>
</comment>
<dbReference type="EMBL" id="CAJVPT010013333">
    <property type="protein sequence ID" value="CAG8594910.1"/>
    <property type="molecule type" value="Genomic_DNA"/>
</dbReference>
<evidence type="ECO:0000313" key="2">
    <source>
        <dbReference type="Proteomes" id="UP000789525"/>
    </source>
</evidence>
<protein>
    <submittedName>
        <fullName evidence="1">5353_t:CDS:1</fullName>
    </submittedName>
</protein>
<accession>A0ACA9MIZ6</accession>
<organism evidence="1 2">
    <name type="scientific">Acaulospora colombiana</name>
    <dbReference type="NCBI Taxonomy" id="27376"/>
    <lineage>
        <taxon>Eukaryota</taxon>
        <taxon>Fungi</taxon>
        <taxon>Fungi incertae sedis</taxon>
        <taxon>Mucoromycota</taxon>
        <taxon>Glomeromycotina</taxon>
        <taxon>Glomeromycetes</taxon>
        <taxon>Diversisporales</taxon>
        <taxon>Acaulosporaceae</taxon>
        <taxon>Acaulospora</taxon>
    </lineage>
</organism>
<name>A0ACA9MIZ6_9GLOM</name>
<feature type="non-terminal residue" evidence="1">
    <location>
        <position position="1"/>
    </location>
</feature>
<proteinExistence type="predicted"/>
<reference evidence="1" key="1">
    <citation type="submission" date="2021-06" db="EMBL/GenBank/DDBJ databases">
        <authorList>
            <person name="Kallberg Y."/>
            <person name="Tangrot J."/>
            <person name="Rosling A."/>
        </authorList>
    </citation>
    <scope>NUCLEOTIDE SEQUENCE</scope>
    <source>
        <strain evidence="1">CL356</strain>
    </source>
</reference>
<sequence length="360" mass="41241">KMKQHRILTLFFIVGVFLGIYMVNGEKDFRDSRGNKRITQIHVKFDKRISPPTTFSNSPNRSTELYSCPDPFLPNLTPSVKSYLVLPNKRECQAITVLCLNASLLMFLSVTFFYIGDHRKIQCLDDYTQADMANNSLCGVQGIVLTFATYATILYCFLLIIQLHFQTVWRCGIIQRHYLIAQGLVLFISLIFTVLPAATQQISFEFGASQCLLNDDFDFEDSLCESSVSTTIQSVTGKEVLNSIKIQWRALALSMIFLVTFMVYWLFIHVAETKLTPLKGPSESPSWIIEWINCILNNNSQDYCYSTISKYYVPSIKLMWVAESLTAILGINTFVVFGTNINLWNEWKAWFRNRYGGVDK</sequence>
<keyword evidence="2" id="KW-1185">Reference proteome</keyword>
<gene>
    <name evidence="1" type="ORF">ACOLOM_LOCUS6464</name>
</gene>
<dbReference type="Proteomes" id="UP000789525">
    <property type="component" value="Unassembled WGS sequence"/>
</dbReference>